<gene>
    <name evidence="6" type="ORF">E4633_17125</name>
</gene>
<dbReference type="Gene3D" id="1.20.1440.20">
    <property type="entry name" value="LemA-like domain"/>
    <property type="match status" value="1"/>
</dbReference>
<evidence type="ECO:0000256" key="5">
    <source>
        <dbReference type="ARBA" id="ARBA00023136"/>
    </source>
</evidence>
<evidence type="ECO:0000256" key="1">
    <source>
        <dbReference type="ARBA" id="ARBA00004167"/>
    </source>
</evidence>
<evidence type="ECO:0000313" key="6">
    <source>
        <dbReference type="EMBL" id="TGU70720.1"/>
    </source>
</evidence>
<dbReference type="InterPro" id="IPR023353">
    <property type="entry name" value="LemA-like_dom_sf"/>
</dbReference>
<accession>A0A4S1CCH5</accession>
<dbReference type="SUPFAM" id="SSF140478">
    <property type="entry name" value="LemA-like"/>
    <property type="match status" value="1"/>
</dbReference>
<dbReference type="EMBL" id="SRSC01000004">
    <property type="protein sequence ID" value="TGU70720.1"/>
    <property type="molecule type" value="Genomic_DNA"/>
</dbReference>
<dbReference type="Pfam" id="PF04011">
    <property type="entry name" value="LemA"/>
    <property type="match status" value="1"/>
</dbReference>
<dbReference type="InterPro" id="IPR007156">
    <property type="entry name" value="MamQ_LemA"/>
</dbReference>
<organism evidence="6 7">
    <name type="scientific">Geomonas terrae</name>
    <dbReference type="NCBI Taxonomy" id="2562681"/>
    <lineage>
        <taxon>Bacteria</taxon>
        <taxon>Pseudomonadati</taxon>
        <taxon>Thermodesulfobacteriota</taxon>
        <taxon>Desulfuromonadia</taxon>
        <taxon>Geobacterales</taxon>
        <taxon>Geobacteraceae</taxon>
        <taxon>Geomonas</taxon>
    </lineage>
</organism>
<keyword evidence="7" id="KW-1185">Reference proteome</keyword>
<name>A0A4S1CCH5_9BACT</name>
<dbReference type="Proteomes" id="UP000306416">
    <property type="component" value="Unassembled WGS sequence"/>
</dbReference>
<comment type="subcellular location">
    <subcellularLocation>
        <location evidence="1">Membrane</location>
        <topology evidence="1">Single-pass membrane protein</topology>
    </subcellularLocation>
</comment>
<sequence>MITAIIISLISVIAIFVAVSSYNSLINLKEQTNNSWKQIDVQLKRRHDLIPNLVEAVRGNMQFERKTLEAVLAARNKAVSVCTGAGPGNVAEIAAAEGALNAALSRFSAIFEAYPELKATGNVAQFQEELTSTENRVGFARQAYNDTATCYNVAQQQFPNILFAGLAKAAPATLWEISEHADREVPKVNLSFK</sequence>
<protein>
    <submittedName>
        <fullName evidence="6">LemA family protein</fullName>
    </submittedName>
</protein>
<comment type="similarity">
    <text evidence="2">Belongs to the LemA family.</text>
</comment>
<keyword evidence="5" id="KW-0472">Membrane</keyword>
<comment type="caution">
    <text evidence="6">The sequence shown here is derived from an EMBL/GenBank/DDBJ whole genome shotgun (WGS) entry which is preliminary data.</text>
</comment>
<proteinExistence type="inferred from homology"/>
<dbReference type="RefSeq" id="WP_135871993.1">
    <property type="nucleotide sequence ID" value="NZ_SRSC01000004.1"/>
</dbReference>
<evidence type="ECO:0000256" key="3">
    <source>
        <dbReference type="ARBA" id="ARBA00022692"/>
    </source>
</evidence>
<dbReference type="AlphaFoldDB" id="A0A4S1CCH5"/>
<dbReference type="PANTHER" id="PTHR34478:SF1">
    <property type="entry name" value="PROTEIN LEMA"/>
    <property type="match status" value="1"/>
</dbReference>
<keyword evidence="4" id="KW-1133">Transmembrane helix</keyword>
<evidence type="ECO:0000256" key="4">
    <source>
        <dbReference type="ARBA" id="ARBA00022989"/>
    </source>
</evidence>
<reference evidence="6 7" key="1">
    <citation type="submission" date="2019-04" db="EMBL/GenBank/DDBJ databases">
        <title>Geobacter oryzae sp. nov., ferric-reducing bacteria isolated from paddy soil.</title>
        <authorList>
            <person name="Xu Z."/>
            <person name="Masuda Y."/>
            <person name="Itoh H."/>
            <person name="Senoo K."/>
        </authorList>
    </citation>
    <scope>NUCLEOTIDE SEQUENCE [LARGE SCALE GENOMIC DNA]</scope>
    <source>
        <strain evidence="6 7">Red111</strain>
    </source>
</reference>
<evidence type="ECO:0000313" key="7">
    <source>
        <dbReference type="Proteomes" id="UP000306416"/>
    </source>
</evidence>
<keyword evidence="3" id="KW-0812">Transmembrane</keyword>
<dbReference type="PANTHER" id="PTHR34478">
    <property type="entry name" value="PROTEIN LEMA"/>
    <property type="match status" value="1"/>
</dbReference>
<evidence type="ECO:0000256" key="2">
    <source>
        <dbReference type="ARBA" id="ARBA00008854"/>
    </source>
</evidence>
<dbReference type="GO" id="GO:0016020">
    <property type="term" value="C:membrane"/>
    <property type="evidence" value="ECO:0007669"/>
    <property type="project" value="UniProtKB-SubCell"/>
</dbReference>